<accession>A0A3P6T896</accession>
<dbReference type="Gene3D" id="2.60.40.10">
    <property type="entry name" value="Immunoglobulins"/>
    <property type="match status" value="2"/>
</dbReference>
<evidence type="ECO:0008006" key="3">
    <source>
        <dbReference type="Google" id="ProtNLM"/>
    </source>
</evidence>
<gene>
    <name evidence="1" type="ORF">CGOC_LOCUS5208</name>
</gene>
<dbReference type="Pfam" id="PF22352">
    <property type="entry name" value="K319L-like_PKD"/>
    <property type="match status" value="1"/>
</dbReference>
<evidence type="ECO:0000313" key="2">
    <source>
        <dbReference type="Proteomes" id="UP000271889"/>
    </source>
</evidence>
<dbReference type="GO" id="GO:0031410">
    <property type="term" value="C:cytoplasmic vesicle"/>
    <property type="evidence" value="ECO:0007669"/>
    <property type="project" value="TreeGrafter"/>
</dbReference>
<dbReference type="GO" id="GO:0016020">
    <property type="term" value="C:membrane"/>
    <property type="evidence" value="ECO:0007669"/>
    <property type="project" value="TreeGrafter"/>
</dbReference>
<protein>
    <recommendedName>
        <fullName evidence="3">PKD domain-containing protein</fullName>
    </recommendedName>
</protein>
<dbReference type="InterPro" id="IPR013783">
    <property type="entry name" value="Ig-like_fold"/>
</dbReference>
<keyword evidence="2" id="KW-1185">Reference proteome</keyword>
<reference evidence="1 2" key="1">
    <citation type="submission" date="2018-11" db="EMBL/GenBank/DDBJ databases">
        <authorList>
            <consortium name="Pathogen Informatics"/>
        </authorList>
    </citation>
    <scope>NUCLEOTIDE SEQUENCE [LARGE SCALE GENOMIC DNA]</scope>
</reference>
<sequence length="252" mass="27290">MAGYHRELRGAPCLPLNSNTSISKISNFTEETSTTPSSSAIKFFVDGPTTVELPIDSVSAKVVLLDEDSSKEQNYTYLWELLQGSGLAFASSYKRSVLELSQLKPGNMQFRVTVANKTHSGQQTYSLSVASPKAPNKPPKAIIRPESPVHGVEGSRLTLDAEGSIDDDKIVSYKWTQDKGPSIPLPAMNTPILTLDNMVAGKYVFSILLIGSRTIENMLESSMQCIRPEMLGGGDGSGIFLEGVGWDKKISS</sequence>
<dbReference type="EMBL" id="UYRV01015467">
    <property type="protein sequence ID" value="VDK61071.1"/>
    <property type="molecule type" value="Genomic_DNA"/>
</dbReference>
<dbReference type="InterPro" id="IPR029865">
    <property type="entry name" value="KIAA0319-like"/>
</dbReference>
<dbReference type="GO" id="GO:0001764">
    <property type="term" value="P:neuron migration"/>
    <property type="evidence" value="ECO:0007669"/>
    <property type="project" value="TreeGrafter"/>
</dbReference>
<dbReference type="Proteomes" id="UP000271889">
    <property type="component" value="Unassembled WGS sequence"/>
</dbReference>
<dbReference type="PANTHER" id="PTHR46182">
    <property type="entry name" value="FI19480P1"/>
    <property type="match status" value="1"/>
</dbReference>
<dbReference type="OrthoDB" id="536372at2759"/>
<proteinExistence type="predicted"/>
<dbReference type="AlphaFoldDB" id="A0A3P6T896"/>
<evidence type="ECO:0000313" key="1">
    <source>
        <dbReference type="EMBL" id="VDK61071.1"/>
    </source>
</evidence>
<dbReference type="PANTHER" id="PTHR46182:SF2">
    <property type="entry name" value="FI19480P1"/>
    <property type="match status" value="1"/>
</dbReference>
<name>A0A3P6T896_CYLGO</name>
<organism evidence="1 2">
    <name type="scientific">Cylicostephanus goldi</name>
    <name type="common">Nematode worm</name>
    <dbReference type="NCBI Taxonomy" id="71465"/>
    <lineage>
        <taxon>Eukaryota</taxon>
        <taxon>Metazoa</taxon>
        <taxon>Ecdysozoa</taxon>
        <taxon>Nematoda</taxon>
        <taxon>Chromadorea</taxon>
        <taxon>Rhabditida</taxon>
        <taxon>Rhabditina</taxon>
        <taxon>Rhabditomorpha</taxon>
        <taxon>Strongyloidea</taxon>
        <taxon>Strongylidae</taxon>
        <taxon>Cylicostephanus</taxon>
    </lineage>
</organism>